<dbReference type="FunCoup" id="B9SY19">
    <property type="interactions" value="1"/>
</dbReference>
<gene>
    <name evidence="1" type="ORF">RCOM_0436250</name>
</gene>
<protein>
    <recommendedName>
        <fullName evidence="3">S-adenosylmethionine-dependent methyltransferase</fullName>
    </recommendedName>
</protein>
<organism evidence="1 2">
    <name type="scientific">Ricinus communis</name>
    <name type="common">Castor bean</name>
    <dbReference type="NCBI Taxonomy" id="3988"/>
    <lineage>
        <taxon>Eukaryota</taxon>
        <taxon>Viridiplantae</taxon>
        <taxon>Streptophyta</taxon>
        <taxon>Embryophyta</taxon>
        <taxon>Tracheophyta</taxon>
        <taxon>Spermatophyta</taxon>
        <taxon>Magnoliopsida</taxon>
        <taxon>eudicotyledons</taxon>
        <taxon>Gunneridae</taxon>
        <taxon>Pentapetalae</taxon>
        <taxon>rosids</taxon>
        <taxon>fabids</taxon>
        <taxon>Malpighiales</taxon>
        <taxon>Euphorbiaceae</taxon>
        <taxon>Acalyphoideae</taxon>
        <taxon>Acalypheae</taxon>
        <taxon>Ricinus</taxon>
    </lineage>
</organism>
<evidence type="ECO:0000313" key="1">
    <source>
        <dbReference type="EMBL" id="EEF31494.1"/>
    </source>
</evidence>
<keyword evidence="2" id="KW-1185">Reference proteome</keyword>
<evidence type="ECO:0000313" key="2">
    <source>
        <dbReference type="Proteomes" id="UP000008311"/>
    </source>
</evidence>
<accession>B9SY19</accession>
<dbReference type="InParanoid" id="B9SY19"/>
<sequence>MALDMTSFETIIPSRFLSFTIPHPTLPNLLLRVAILDSPIQSTESPRVAALFVPQNRESDWVFSTESGHLQLLLSSPGISRLILIGKNPVNDAPDSLLISYKKNGDSQFVNSLVHSLRPLFVGFSPKTCVKDRIFDVPILDYEDNLICSVVLERCSGVFVGEMLIQDVEIETNNELDDDVCRKREFRRRLRFKRMPNLIQTEIRIVPVTGFISDSVTIGGEVKFRPDVGTLVHPYFTPMVASLSLVGCHINDRIQNGLKPKALCLGVGGGALLSFLRTQLGFEVFGVEMDDEVFRVARQYFGLENSEIQVFIGDAMEYLETFASRGSSSNLVCNKIEEDYVNHSISFDPKFDVIMVDLDSNDPTTGISAPPLELIQRHVLSALHSIICDYGILIMNVIPPSRPFFDTLVSKLQEFFHELFEIDVGNGENTVLVAKKSPVLSSASCCQNTFLKKLKQMILGKYLDSIKKIDPSGE</sequence>
<evidence type="ECO:0008006" key="3">
    <source>
        <dbReference type="Google" id="ProtNLM"/>
    </source>
</evidence>
<dbReference type="InterPro" id="IPR029063">
    <property type="entry name" value="SAM-dependent_MTases_sf"/>
</dbReference>
<name>B9SY19_RICCO</name>
<reference evidence="2" key="1">
    <citation type="journal article" date="2010" name="Nat. Biotechnol.">
        <title>Draft genome sequence of the oilseed species Ricinus communis.</title>
        <authorList>
            <person name="Chan A.P."/>
            <person name="Crabtree J."/>
            <person name="Zhao Q."/>
            <person name="Lorenzi H."/>
            <person name="Orvis J."/>
            <person name="Puiu D."/>
            <person name="Melake-Berhan A."/>
            <person name="Jones K.M."/>
            <person name="Redman J."/>
            <person name="Chen G."/>
            <person name="Cahoon E.B."/>
            <person name="Gedil M."/>
            <person name="Stanke M."/>
            <person name="Haas B.J."/>
            <person name="Wortman J.R."/>
            <person name="Fraser-Liggett C.M."/>
            <person name="Ravel J."/>
            <person name="Rabinowicz P.D."/>
        </authorList>
    </citation>
    <scope>NUCLEOTIDE SEQUENCE [LARGE SCALE GENOMIC DNA]</scope>
    <source>
        <strain evidence="2">cv. Hale</strain>
    </source>
</reference>
<dbReference type="eggNOG" id="KOG2352">
    <property type="taxonomic scope" value="Eukaryota"/>
</dbReference>
<dbReference type="STRING" id="3988.B9SY19"/>
<dbReference type="CDD" id="cd02440">
    <property type="entry name" value="AdoMet_MTases"/>
    <property type="match status" value="1"/>
</dbReference>
<dbReference type="Proteomes" id="UP000008311">
    <property type="component" value="Unassembled WGS sequence"/>
</dbReference>
<dbReference type="SUPFAM" id="SSF53335">
    <property type="entry name" value="S-adenosyl-L-methionine-dependent methyltransferases"/>
    <property type="match status" value="1"/>
</dbReference>
<dbReference type="Gene3D" id="3.40.50.150">
    <property type="entry name" value="Vaccinia Virus protein VP39"/>
    <property type="match status" value="1"/>
</dbReference>
<dbReference type="EMBL" id="EQ974239">
    <property type="protein sequence ID" value="EEF31494.1"/>
    <property type="molecule type" value="Genomic_DNA"/>
</dbReference>
<proteinExistence type="predicted"/>
<dbReference type="AlphaFoldDB" id="B9SY19"/>